<feature type="repeat" description="TPR" evidence="3">
    <location>
        <begin position="302"/>
        <end position="335"/>
    </location>
</feature>
<comment type="caution">
    <text evidence="5">The sequence shown here is derived from an EMBL/GenBank/DDBJ whole genome shotgun (WGS) entry which is preliminary data.</text>
</comment>
<dbReference type="InterPro" id="IPR013783">
    <property type="entry name" value="Ig-like_fold"/>
</dbReference>
<evidence type="ECO:0000313" key="5">
    <source>
        <dbReference type="EMBL" id="MBD3868343.1"/>
    </source>
</evidence>
<evidence type="ECO:0000256" key="3">
    <source>
        <dbReference type="PROSITE-ProRule" id="PRU00339"/>
    </source>
</evidence>
<dbReference type="Pfam" id="PF13371">
    <property type="entry name" value="TPR_9"/>
    <property type="match status" value="1"/>
</dbReference>
<feature type="chain" id="PRO_5035216483" evidence="4">
    <location>
        <begin position="26"/>
        <end position="424"/>
    </location>
</feature>
<dbReference type="Gene3D" id="2.60.40.10">
    <property type="entry name" value="Immunoglobulins"/>
    <property type="match status" value="1"/>
</dbReference>
<dbReference type="SMART" id="SM00028">
    <property type="entry name" value="TPR"/>
    <property type="match status" value="7"/>
</dbReference>
<organism evidence="5 6">
    <name type="scientific">Candidatus Polarisedimenticola svalbardensis</name>
    <dbReference type="NCBI Taxonomy" id="2886004"/>
    <lineage>
        <taxon>Bacteria</taxon>
        <taxon>Pseudomonadati</taxon>
        <taxon>Acidobacteriota</taxon>
        <taxon>Candidatus Polarisedimenticolia</taxon>
        <taxon>Candidatus Polarisedimenticolales</taxon>
        <taxon>Candidatus Polarisedimenticolaceae</taxon>
        <taxon>Candidatus Polarisedimenticola</taxon>
    </lineage>
</organism>
<dbReference type="InterPro" id="IPR051012">
    <property type="entry name" value="CellSynth/LPSAsmb/PSIAsmb"/>
</dbReference>
<dbReference type="EMBL" id="JACXWD010000028">
    <property type="protein sequence ID" value="MBD3868343.1"/>
    <property type="molecule type" value="Genomic_DNA"/>
</dbReference>
<dbReference type="InterPro" id="IPR019734">
    <property type="entry name" value="TPR_rpt"/>
</dbReference>
<dbReference type="PANTHER" id="PTHR45586">
    <property type="entry name" value="TPR REPEAT-CONTAINING PROTEIN PA4667"/>
    <property type="match status" value="1"/>
</dbReference>
<feature type="repeat" description="TPR" evidence="3">
    <location>
        <begin position="166"/>
        <end position="199"/>
    </location>
</feature>
<dbReference type="SUPFAM" id="SSF49478">
    <property type="entry name" value="Cna protein B-type domain"/>
    <property type="match status" value="1"/>
</dbReference>
<evidence type="ECO:0000256" key="1">
    <source>
        <dbReference type="ARBA" id="ARBA00022737"/>
    </source>
</evidence>
<protein>
    <submittedName>
        <fullName evidence="5">Tetratricopeptide repeat protein</fullName>
    </submittedName>
</protein>
<evidence type="ECO:0000256" key="2">
    <source>
        <dbReference type="ARBA" id="ARBA00022803"/>
    </source>
</evidence>
<keyword evidence="2 3" id="KW-0802">TPR repeat</keyword>
<evidence type="ECO:0000313" key="6">
    <source>
        <dbReference type="Proteomes" id="UP000648239"/>
    </source>
</evidence>
<sequence length="424" mass="46788">MTTKLAKIVPLLLVIGLLAHGTVFAQAVSEARGIIKDNEGNPLVGVKLVFKNTASDKAVYEASTNKKGRFYFDNLLYYQNQEGRWLVTVEFPGFVATSIEYSSRTQVRLVEEFTKNLGPGVKIPPLNIRPFGDAELNFIMTPEDQLAVVEKVVEQDSAAEAPATPQQDPWDRALMLANAGDMEESVEFFEKAIKDEPDDAGRRDTFAKVLYQLEQFDEAEAQAQSAVALDPSNISTYLVLYSIYVGNDDFESARQALETAREQDPADREVLERVAWLASRNGEPEDAIAAYEAMTAADPGDVEAWVALGGLYAEQGKMDQSEAAYRTVVELDPSNAYKTFFNIGVLMESKDVLTDVDNKRAVEAFRKAVEIKPDYAEAWRRLAFASLRTGDLAGTRKGLERYIELSPDAADAAQVKAMLGGLPK</sequence>
<dbReference type="Pfam" id="PF13432">
    <property type="entry name" value="TPR_16"/>
    <property type="match status" value="1"/>
</dbReference>
<evidence type="ECO:0000256" key="4">
    <source>
        <dbReference type="SAM" id="SignalP"/>
    </source>
</evidence>
<feature type="signal peptide" evidence="4">
    <location>
        <begin position="1"/>
        <end position="25"/>
    </location>
</feature>
<dbReference type="Pfam" id="PF14559">
    <property type="entry name" value="TPR_19"/>
    <property type="match status" value="1"/>
</dbReference>
<dbReference type="PROSITE" id="PS50005">
    <property type="entry name" value="TPR"/>
    <property type="match status" value="2"/>
</dbReference>
<name>A0A8J6XUV2_9BACT</name>
<dbReference type="Gene3D" id="1.25.40.10">
    <property type="entry name" value="Tetratricopeptide repeat domain"/>
    <property type="match status" value="1"/>
</dbReference>
<dbReference type="PROSITE" id="PS50293">
    <property type="entry name" value="TPR_REGION"/>
    <property type="match status" value="1"/>
</dbReference>
<dbReference type="Proteomes" id="UP000648239">
    <property type="component" value="Unassembled WGS sequence"/>
</dbReference>
<keyword evidence="4" id="KW-0732">Signal</keyword>
<dbReference type="InterPro" id="IPR011990">
    <property type="entry name" value="TPR-like_helical_dom_sf"/>
</dbReference>
<accession>A0A8J6XUV2</accession>
<reference evidence="5 6" key="1">
    <citation type="submission" date="2020-08" db="EMBL/GenBank/DDBJ databases">
        <title>Acidobacteriota in marine sediments use diverse sulfur dissimilation pathways.</title>
        <authorList>
            <person name="Wasmund K."/>
        </authorList>
    </citation>
    <scope>NUCLEOTIDE SEQUENCE [LARGE SCALE GENOMIC DNA]</scope>
    <source>
        <strain evidence="5">MAG AM4</strain>
    </source>
</reference>
<dbReference type="SUPFAM" id="SSF48452">
    <property type="entry name" value="TPR-like"/>
    <property type="match status" value="1"/>
</dbReference>
<gene>
    <name evidence="5" type="ORF">IFK94_09475</name>
</gene>
<proteinExistence type="predicted"/>
<dbReference type="PANTHER" id="PTHR45586:SF1">
    <property type="entry name" value="LIPOPOLYSACCHARIDE ASSEMBLY PROTEIN B"/>
    <property type="match status" value="1"/>
</dbReference>
<dbReference type="AlphaFoldDB" id="A0A8J6XUV2"/>
<dbReference type="Pfam" id="PF13181">
    <property type="entry name" value="TPR_8"/>
    <property type="match status" value="1"/>
</dbReference>
<keyword evidence="1" id="KW-0677">Repeat</keyword>